<dbReference type="InterPro" id="IPR004358">
    <property type="entry name" value="Sig_transdc_His_kin-like_C"/>
</dbReference>
<dbReference type="Gene3D" id="1.10.287.130">
    <property type="match status" value="1"/>
</dbReference>
<evidence type="ECO:0000313" key="8">
    <source>
        <dbReference type="EMBL" id="QDT91465.1"/>
    </source>
</evidence>
<dbReference type="PANTHER" id="PTHR43547:SF2">
    <property type="entry name" value="HYBRID SIGNAL TRANSDUCTION HISTIDINE KINASE C"/>
    <property type="match status" value="1"/>
</dbReference>
<dbReference type="SUPFAM" id="SSF55874">
    <property type="entry name" value="ATPase domain of HSP90 chaperone/DNA topoisomerase II/histidine kinase"/>
    <property type="match status" value="1"/>
</dbReference>
<evidence type="ECO:0000256" key="4">
    <source>
        <dbReference type="ARBA" id="ARBA00022679"/>
    </source>
</evidence>
<feature type="transmembrane region" description="Helical" evidence="6">
    <location>
        <begin position="12"/>
        <end position="34"/>
    </location>
</feature>
<evidence type="ECO:0000256" key="3">
    <source>
        <dbReference type="ARBA" id="ARBA00022553"/>
    </source>
</evidence>
<name>A0A517VEN8_9PLAN</name>
<dbReference type="KEGG" id="gax:Pan161_31230"/>
<accession>A0A517VEN8</accession>
<dbReference type="EMBL" id="CP036343">
    <property type="protein sequence ID" value="QDT91465.1"/>
    <property type="molecule type" value="Genomic_DNA"/>
</dbReference>
<dbReference type="Pfam" id="PF02518">
    <property type="entry name" value="HATPase_c"/>
    <property type="match status" value="1"/>
</dbReference>
<dbReference type="GO" id="GO:0000155">
    <property type="term" value="F:phosphorelay sensor kinase activity"/>
    <property type="evidence" value="ECO:0007669"/>
    <property type="project" value="InterPro"/>
</dbReference>
<feature type="domain" description="Histidine kinase" evidence="7">
    <location>
        <begin position="266"/>
        <end position="481"/>
    </location>
</feature>
<keyword evidence="5 8" id="KW-0418">Kinase</keyword>
<reference evidence="8 9" key="1">
    <citation type="submission" date="2019-02" db="EMBL/GenBank/DDBJ databases">
        <title>Deep-cultivation of Planctomycetes and their phenomic and genomic characterization uncovers novel biology.</title>
        <authorList>
            <person name="Wiegand S."/>
            <person name="Jogler M."/>
            <person name="Boedeker C."/>
            <person name="Pinto D."/>
            <person name="Vollmers J."/>
            <person name="Rivas-Marin E."/>
            <person name="Kohn T."/>
            <person name="Peeters S.H."/>
            <person name="Heuer A."/>
            <person name="Rast P."/>
            <person name="Oberbeckmann S."/>
            <person name="Bunk B."/>
            <person name="Jeske O."/>
            <person name="Meyerdierks A."/>
            <person name="Storesund J.E."/>
            <person name="Kallscheuer N."/>
            <person name="Luecker S."/>
            <person name="Lage O.M."/>
            <person name="Pohl T."/>
            <person name="Merkel B.J."/>
            <person name="Hornburger P."/>
            <person name="Mueller R.-W."/>
            <person name="Bruemmer F."/>
            <person name="Labrenz M."/>
            <person name="Spormann A.M."/>
            <person name="Op den Camp H."/>
            <person name="Overmann J."/>
            <person name="Amann R."/>
            <person name="Jetten M.S.M."/>
            <person name="Mascher T."/>
            <person name="Medema M.H."/>
            <person name="Devos D.P."/>
            <person name="Kaster A.-K."/>
            <person name="Ovreas L."/>
            <person name="Rohde M."/>
            <person name="Galperin M.Y."/>
            <person name="Jogler C."/>
        </authorList>
    </citation>
    <scope>NUCLEOTIDE SEQUENCE [LARGE SCALE GENOMIC DNA]</scope>
    <source>
        <strain evidence="8 9">Pan161</strain>
    </source>
</reference>
<dbReference type="PRINTS" id="PR00344">
    <property type="entry name" value="BCTRLSENSOR"/>
</dbReference>
<protein>
    <recommendedName>
        <fullName evidence="2">histidine kinase</fullName>
        <ecNumber evidence="2">2.7.13.3</ecNumber>
    </recommendedName>
</protein>
<evidence type="ECO:0000256" key="6">
    <source>
        <dbReference type="SAM" id="Phobius"/>
    </source>
</evidence>
<dbReference type="RefSeq" id="WP_145228372.1">
    <property type="nucleotide sequence ID" value="NZ_CP036343.1"/>
</dbReference>
<keyword evidence="9" id="KW-1185">Reference proteome</keyword>
<comment type="catalytic activity">
    <reaction evidence="1">
        <text>ATP + protein L-histidine = ADP + protein N-phospho-L-histidine.</text>
        <dbReference type="EC" id="2.7.13.3"/>
    </reaction>
</comment>
<dbReference type="InterPro" id="IPR036097">
    <property type="entry name" value="HisK_dim/P_sf"/>
</dbReference>
<dbReference type="PANTHER" id="PTHR43547">
    <property type="entry name" value="TWO-COMPONENT HISTIDINE KINASE"/>
    <property type="match status" value="1"/>
</dbReference>
<dbReference type="Gene3D" id="3.30.565.10">
    <property type="entry name" value="Histidine kinase-like ATPase, C-terminal domain"/>
    <property type="match status" value="1"/>
</dbReference>
<evidence type="ECO:0000256" key="5">
    <source>
        <dbReference type="ARBA" id="ARBA00022777"/>
    </source>
</evidence>
<dbReference type="InterPro" id="IPR003594">
    <property type="entry name" value="HATPase_dom"/>
</dbReference>
<keyword evidence="3" id="KW-0597">Phosphoprotein</keyword>
<dbReference type="AlphaFoldDB" id="A0A517VEN8"/>
<evidence type="ECO:0000259" key="7">
    <source>
        <dbReference type="PROSITE" id="PS50109"/>
    </source>
</evidence>
<organism evidence="8 9">
    <name type="scientific">Gimesia algae</name>
    <dbReference type="NCBI Taxonomy" id="2527971"/>
    <lineage>
        <taxon>Bacteria</taxon>
        <taxon>Pseudomonadati</taxon>
        <taxon>Planctomycetota</taxon>
        <taxon>Planctomycetia</taxon>
        <taxon>Planctomycetales</taxon>
        <taxon>Planctomycetaceae</taxon>
        <taxon>Gimesia</taxon>
    </lineage>
</organism>
<dbReference type="InterPro" id="IPR036890">
    <property type="entry name" value="HATPase_C_sf"/>
</dbReference>
<dbReference type="SMART" id="SM00387">
    <property type="entry name" value="HATPase_c"/>
    <property type="match status" value="1"/>
</dbReference>
<dbReference type="EC" id="2.7.13.3" evidence="2"/>
<sequence>MKDAHTKISNPTAVGVGVATLAVLVTVMVTTLLYNHTVNLLTDNLRERLLAIVTTQAANIDVAEVEALQVEGDWQKPEWARLVKRLQAARDRNSDIVYIYLFRRNRDDPRQLEFVTDAGSLNPYANYDDDPTNDVDNNGDGLIEPDDADYLQWPGQEYPDPPAEAFLAFEGGLTNEDLYEDAWGRVLTGYEPIRNEDGETVAVLAVDMKADDFFTITRQTLYPFTIFVVFLILMLVCLAGLLIAIWHARVKFLQQLDREKDELIGIVSHQLVTPISSVRWSLEEVIQGEYGQIPAAAKAVLQTSGGTVRSLLDVATLLLDVSRIELGRLQMEKTEQNLQELFAYIIPPIQQRADEKGVTLNVSLPARLPSAKLDRRLTHMTIENLLSNAVKYTPQGGTVDLTVTVTDGTLHCRVQDTGIGIPKQDQTKLFGKLVRASNVEKVEGNGFGLYVAKGAIEQQGGKIRFESTEGQGTTFYVDLPL</sequence>
<keyword evidence="4 8" id="KW-0808">Transferase</keyword>
<dbReference type="FunFam" id="3.30.565.10:FF:000006">
    <property type="entry name" value="Sensor histidine kinase WalK"/>
    <property type="match status" value="1"/>
</dbReference>
<gene>
    <name evidence="8" type="primary">yycG</name>
    <name evidence="8" type="ORF">Pan161_31230</name>
</gene>
<dbReference type="SUPFAM" id="SSF47384">
    <property type="entry name" value="Homodimeric domain of signal transducing histidine kinase"/>
    <property type="match status" value="1"/>
</dbReference>
<dbReference type="OrthoDB" id="9813151at2"/>
<proteinExistence type="predicted"/>
<dbReference type="PROSITE" id="PS50109">
    <property type="entry name" value="HIS_KIN"/>
    <property type="match status" value="1"/>
</dbReference>
<dbReference type="InterPro" id="IPR005467">
    <property type="entry name" value="His_kinase_dom"/>
</dbReference>
<feature type="transmembrane region" description="Helical" evidence="6">
    <location>
        <begin position="221"/>
        <end position="246"/>
    </location>
</feature>
<keyword evidence="6" id="KW-0472">Membrane</keyword>
<keyword evidence="6" id="KW-0812">Transmembrane</keyword>
<evidence type="ECO:0000256" key="1">
    <source>
        <dbReference type="ARBA" id="ARBA00000085"/>
    </source>
</evidence>
<keyword evidence="6" id="KW-1133">Transmembrane helix</keyword>
<dbReference type="Proteomes" id="UP000316855">
    <property type="component" value="Chromosome"/>
</dbReference>
<evidence type="ECO:0000313" key="9">
    <source>
        <dbReference type="Proteomes" id="UP000316855"/>
    </source>
</evidence>
<evidence type="ECO:0000256" key="2">
    <source>
        <dbReference type="ARBA" id="ARBA00012438"/>
    </source>
</evidence>